<keyword evidence="5 13" id="KW-0378">Hydrolase</keyword>
<dbReference type="InterPro" id="IPR017946">
    <property type="entry name" value="PLC-like_Pdiesterase_TIM-brl"/>
</dbReference>
<dbReference type="InterPro" id="IPR016280">
    <property type="entry name" value="PLC-beta"/>
</dbReference>
<evidence type="ECO:0000256" key="4">
    <source>
        <dbReference type="ARBA" id="ARBA00022723"/>
    </source>
</evidence>
<name>A0ABM1T5Q3_LIMPO</name>
<dbReference type="SUPFAM" id="SSF51695">
    <property type="entry name" value="PLC-like phosphodiesterases"/>
    <property type="match status" value="1"/>
</dbReference>
<dbReference type="Gene3D" id="1.20.1230.10">
    <property type="entry name" value="Phospholipase C beta, distal C-terminal domain"/>
    <property type="match status" value="1"/>
</dbReference>
<dbReference type="Gene3D" id="2.60.40.150">
    <property type="entry name" value="C2 domain"/>
    <property type="match status" value="1"/>
</dbReference>
<proteinExistence type="predicted"/>
<dbReference type="Pfam" id="PF22631">
    <property type="entry name" value="PLCB1-4-like_EFh"/>
    <property type="match status" value="1"/>
</dbReference>
<dbReference type="GeneID" id="106467342"/>
<keyword evidence="19" id="KW-1185">Reference proteome</keyword>
<dbReference type="PIRSF" id="PIRSF000956">
    <property type="entry name" value="PLC-beta"/>
    <property type="match status" value="1"/>
</dbReference>
<feature type="region of interest" description="Disordered" evidence="16">
    <location>
        <begin position="793"/>
        <end position="856"/>
    </location>
</feature>
<evidence type="ECO:0000256" key="10">
    <source>
        <dbReference type="ARBA" id="ARBA00023157"/>
    </source>
</evidence>
<dbReference type="Pfam" id="PF00388">
    <property type="entry name" value="PI-PLC-X"/>
    <property type="match status" value="1"/>
</dbReference>
<dbReference type="PANTHER" id="PTHR10336">
    <property type="entry name" value="PHOSPHOINOSITIDE-SPECIFIC PHOSPHOLIPASE C FAMILY PROTEIN"/>
    <property type="match status" value="1"/>
</dbReference>
<feature type="domain" description="C2" evidence="17">
    <location>
        <begin position="614"/>
        <end position="742"/>
    </location>
</feature>
<keyword evidence="4" id="KW-0479">Metal-binding</keyword>
<dbReference type="Gene3D" id="1.10.238.10">
    <property type="entry name" value="EF-hand"/>
    <property type="match status" value="1"/>
</dbReference>
<accession>A0ABM1T5Q3</accession>
<evidence type="ECO:0000313" key="19">
    <source>
        <dbReference type="Proteomes" id="UP000694941"/>
    </source>
</evidence>
<dbReference type="Gene3D" id="2.30.29.240">
    <property type="match status" value="1"/>
</dbReference>
<dbReference type="SMART" id="SM00148">
    <property type="entry name" value="PLCXc"/>
    <property type="match status" value="1"/>
</dbReference>
<dbReference type="InterPro" id="IPR000008">
    <property type="entry name" value="C2_dom"/>
</dbReference>
<dbReference type="CDD" id="cd00275">
    <property type="entry name" value="C2_PLC_like"/>
    <property type="match status" value="1"/>
</dbReference>
<feature type="domain" description="PI-PLC Y-box" evidence="18">
    <location>
        <begin position="498"/>
        <end position="614"/>
    </location>
</feature>
<dbReference type="InterPro" id="IPR037862">
    <property type="entry name" value="PLC-beta_PH"/>
</dbReference>
<dbReference type="InterPro" id="IPR000909">
    <property type="entry name" value="PLipase_C_PInositol-sp_X_dom"/>
</dbReference>
<dbReference type="InterPro" id="IPR001192">
    <property type="entry name" value="PI-PLC_fam"/>
</dbReference>
<dbReference type="SUPFAM" id="SSF49562">
    <property type="entry name" value="C2 domain (Calcium/lipid-binding domain, CaLB)"/>
    <property type="match status" value="1"/>
</dbReference>
<keyword evidence="3" id="KW-0597">Phosphoprotein</keyword>
<dbReference type="SUPFAM" id="SSF69989">
    <property type="entry name" value="C-terminal domain of PLC-beta"/>
    <property type="match status" value="1"/>
</dbReference>
<evidence type="ECO:0000256" key="13">
    <source>
        <dbReference type="PIRNR" id="PIRNR000956"/>
    </source>
</evidence>
<dbReference type="CDD" id="cd08591">
    <property type="entry name" value="PI-PLCc_beta"/>
    <property type="match status" value="1"/>
</dbReference>
<evidence type="ECO:0000256" key="11">
    <source>
        <dbReference type="ARBA" id="ARBA00023224"/>
    </source>
</evidence>
<dbReference type="InterPro" id="IPR042531">
    <property type="entry name" value="PLC-beta_C_sf"/>
</dbReference>
<evidence type="ECO:0000256" key="6">
    <source>
        <dbReference type="ARBA" id="ARBA00022837"/>
    </source>
</evidence>
<evidence type="ECO:0000256" key="9">
    <source>
        <dbReference type="ARBA" id="ARBA00023098"/>
    </source>
</evidence>
<keyword evidence="15" id="KW-0175">Coiled coil</keyword>
<dbReference type="SUPFAM" id="SSF47473">
    <property type="entry name" value="EF-hand"/>
    <property type="match status" value="1"/>
</dbReference>
<evidence type="ECO:0000256" key="1">
    <source>
        <dbReference type="ARBA" id="ARBA00000110"/>
    </source>
</evidence>
<gene>
    <name evidence="20" type="primary">LOC106467342</name>
</gene>
<dbReference type="InterPro" id="IPR014815">
    <property type="entry name" value="PLC-beta_C"/>
</dbReference>
<feature type="compositionally biased region" description="Acidic residues" evidence="16">
    <location>
        <begin position="460"/>
        <end position="484"/>
    </location>
</feature>
<evidence type="ECO:0000256" key="5">
    <source>
        <dbReference type="ARBA" id="ARBA00022801"/>
    </source>
</evidence>
<evidence type="ECO:0000256" key="2">
    <source>
        <dbReference type="ARBA" id="ARBA00001913"/>
    </source>
</evidence>
<evidence type="ECO:0000256" key="15">
    <source>
        <dbReference type="SAM" id="Coils"/>
    </source>
</evidence>
<keyword evidence="10" id="KW-1015">Disulfide bond</keyword>
<dbReference type="InterPro" id="IPR011992">
    <property type="entry name" value="EF-hand-dom_pair"/>
</dbReference>
<keyword evidence="7" id="KW-0460">Magnesium</keyword>
<dbReference type="Proteomes" id="UP000694941">
    <property type="component" value="Unplaced"/>
</dbReference>
<organism evidence="19 20">
    <name type="scientific">Limulus polyphemus</name>
    <name type="common">Atlantic horseshoe crab</name>
    <dbReference type="NCBI Taxonomy" id="6850"/>
    <lineage>
        <taxon>Eukaryota</taxon>
        <taxon>Metazoa</taxon>
        <taxon>Ecdysozoa</taxon>
        <taxon>Arthropoda</taxon>
        <taxon>Chelicerata</taxon>
        <taxon>Merostomata</taxon>
        <taxon>Xiphosura</taxon>
        <taxon>Limulidae</taxon>
        <taxon>Limulus</taxon>
    </lineage>
</organism>
<dbReference type="EC" id="3.1.4.11" evidence="13"/>
<evidence type="ECO:0000259" key="18">
    <source>
        <dbReference type="PROSITE" id="PS50008"/>
    </source>
</evidence>
<protein>
    <recommendedName>
        <fullName evidence="13">1-phosphatidylinositol 4,5-bisphosphate phosphodiesterase</fullName>
        <ecNumber evidence="13">3.1.4.11</ecNumber>
    </recommendedName>
</protein>
<comment type="cofactor">
    <cofactor evidence="2">
        <name>Ca(2+)</name>
        <dbReference type="ChEBI" id="CHEBI:29108"/>
    </cofactor>
</comment>
<dbReference type="CDD" id="cd16213">
    <property type="entry name" value="EFh_PI-PLC21"/>
    <property type="match status" value="1"/>
</dbReference>
<comment type="catalytic activity">
    <reaction evidence="1">
        <text>an N-(acyl)-sphingosylphosphoethanolamine = an N-(acyl)-sphingosyl-1,3-cyclic phosphate + ethanolamine</text>
        <dbReference type="Rhea" id="RHEA:60648"/>
        <dbReference type="ChEBI" id="CHEBI:57603"/>
        <dbReference type="ChEBI" id="CHEBI:143891"/>
        <dbReference type="ChEBI" id="CHEBI:143892"/>
    </reaction>
</comment>
<evidence type="ECO:0000313" key="20">
    <source>
        <dbReference type="RefSeq" id="XP_022251209.1"/>
    </source>
</evidence>
<dbReference type="InterPro" id="IPR035892">
    <property type="entry name" value="C2_domain_sf"/>
</dbReference>
<dbReference type="SUPFAM" id="SSF50729">
    <property type="entry name" value="PH domain-like"/>
    <property type="match status" value="1"/>
</dbReference>
<dbReference type="InterPro" id="IPR001711">
    <property type="entry name" value="PLipase_C_Pinositol-sp_Y"/>
</dbReference>
<evidence type="ECO:0000256" key="3">
    <source>
        <dbReference type="ARBA" id="ARBA00022553"/>
    </source>
</evidence>
<dbReference type="PANTHER" id="PTHR10336:SF149">
    <property type="entry name" value="1-PHOSPHATIDYLINOSITOL 4,5-BISPHOSPHATE PHOSPHODIESTERASE CLASSES I AND II"/>
    <property type="match status" value="1"/>
</dbReference>
<evidence type="ECO:0000256" key="14">
    <source>
        <dbReference type="RuleBase" id="RU361133"/>
    </source>
</evidence>
<dbReference type="Pfam" id="PF17787">
    <property type="entry name" value="PH_14"/>
    <property type="match status" value="1"/>
</dbReference>
<dbReference type="SMART" id="SM00239">
    <property type="entry name" value="C2"/>
    <property type="match status" value="1"/>
</dbReference>
<feature type="compositionally biased region" description="Polar residues" evidence="16">
    <location>
        <begin position="828"/>
        <end position="843"/>
    </location>
</feature>
<feature type="compositionally biased region" description="Basic and acidic residues" evidence="16">
    <location>
        <begin position="804"/>
        <end position="814"/>
    </location>
</feature>
<evidence type="ECO:0000256" key="12">
    <source>
        <dbReference type="ARBA" id="ARBA00023239"/>
    </source>
</evidence>
<sequence>MGAQDTPLEDKTVTVVYGPDLVNINFINFCCNRRETAQEWTDELLKMAYNLMAINASTTTFLEKAYTKLHLMTDRDGKLPVKNVIKMFAQHKDDKKRVEKGLELTGLPTGKNDCISPEKFSFDCFLTFYRHLVGRTEVDSIFEKLCGGNKKKGMTVDQLVDFFNKEQRDPRLNEILYPYATPARAKDIIKQYEPNKTYAQKGMLSVEGFLRYLTSDDNNIMAPEKFDLNEDMDQPLSHYFINSSHNTYLTGHQLTGKSSVEMYRQCLLTGCRCVELDCWNGRNSDEEPIITHGYTVVTEILLKEVIEAIAESAFKTSSFPVILSFENHCSTKQQAKMATYCRKILGDMLLTEPLPSHPVKPDQALPSPNQLLRKIIIKNKKKHYPRVPVKAGGDVLQDSTEELSHPPPTPERTRPTLTASNSVESHSETSTAVAAREEDVDEGVVNEIGTSPKMQGISCDIEDSDTDSGTEEEETPEVPLEDQNEGTAAKESEAGAEMSALVNYVQPVRFHTFEFAERKNRSYEVSSFVETQATCLLKEHPVEFVNYNKRQLSRIYPRGTRVDSSNYMPQVFWNAGCHMVALNFQTLDLGMQLNLGIFEYNARSGYLLKPDFMRRGDRKFDPFIESTVDGIIAGTVSVKIISGQFLTDKRVGTYVEVDMYGLPADTVRRKFRTKTVPANGINPIFDDDPFVFKKVVLPDLACLRIIVNEENGRFIGHKLLPVVGLRPGYRHISLRNESGQPLTLPTLFVHITVKDYIPDGFSELADALANPIAYQSMVEKHAQQLMALTDDIEMDEGKPPSPQESRRPDAERTRVLGKNDSFDVGRSGESSTNVKHDTMNGNIQRPGPAGNTSPILSRQDTVNKRLNQSVRSLSDDATAEKPTSLLESAEANISAETIEKIKESKLVQKVQTKIERDLTLLRKKYEKSREKEKELHLQKEEKLLQAQEKLKSQIAKSHAKLVKKGSATNVQLLKRKSEVDLQTMSVQHQSKIEELQKTYSQNILSLTKEQLRAEMELQKKYHEPLYLAIEKATQLSQAEQLQFLQNLHDREVSELMKRLETQNREEIRNLGKSHKDKNELARMKRELQQKLIEQAVAERQRFNSLLKKKKRLLEKEHEEVRKKLEEEKNNAQESLQEMFEEKCATLQHDFEENPCMFFSATVTDVPQATVL</sequence>
<keyword evidence="12" id="KW-0456">Lyase</keyword>
<keyword evidence="11 13" id="KW-0807">Transducer</keyword>
<keyword evidence="6" id="KW-0106">Calcium</keyword>
<feature type="region of interest" description="Disordered" evidence="16">
    <location>
        <begin position="387"/>
        <end position="487"/>
    </location>
</feature>
<evidence type="ECO:0000259" key="17">
    <source>
        <dbReference type="PROSITE" id="PS50004"/>
    </source>
</evidence>
<evidence type="ECO:0000256" key="16">
    <source>
        <dbReference type="SAM" id="MobiDB-lite"/>
    </source>
</evidence>
<keyword evidence="8 13" id="KW-0442">Lipid degradation</keyword>
<dbReference type="Gene3D" id="3.20.20.190">
    <property type="entry name" value="Phosphatidylinositol (PI) phosphodiesterase"/>
    <property type="match status" value="1"/>
</dbReference>
<dbReference type="PRINTS" id="PR00390">
    <property type="entry name" value="PHPHLIPASEC"/>
</dbReference>
<dbReference type="PROSITE" id="PS50007">
    <property type="entry name" value="PIPLC_X_DOMAIN"/>
    <property type="match status" value="1"/>
</dbReference>
<dbReference type="PROSITE" id="PS50008">
    <property type="entry name" value="PIPLC_Y_DOMAIN"/>
    <property type="match status" value="1"/>
</dbReference>
<dbReference type="Pfam" id="PF00387">
    <property type="entry name" value="PI-PLC-Y"/>
    <property type="match status" value="1"/>
</dbReference>
<reference evidence="20" key="1">
    <citation type="submission" date="2025-08" db="UniProtKB">
        <authorList>
            <consortium name="RefSeq"/>
        </authorList>
    </citation>
    <scope>IDENTIFICATION</scope>
    <source>
        <tissue evidence="20">Muscle</tissue>
    </source>
</reference>
<dbReference type="Pfam" id="PF08703">
    <property type="entry name" value="PLC-beta_C"/>
    <property type="match status" value="1"/>
</dbReference>
<dbReference type="SMART" id="SM00149">
    <property type="entry name" value="PLCYc"/>
    <property type="match status" value="1"/>
</dbReference>
<evidence type="ECO:0000256" key="8">
    <source>
        <dbReference type="ARBA" id="ARBA00022963"/>
    </source>
</evidence>
<keyword evidence="9 13" id="KW-0443">Lipid metabolism</keyword>
<evidence type="ECO:0000256" key="7">
    <source>
        <dbReference type="ARBA" id="ARBA00022842"/>
    </source>
</evidence>
<comment type="catalytic activity">
    <reaction evidence="13 14">
        <text>a 1,2-diacyl-sn-glycero-3-phospho-(1D-myo-inositol-4,5-bisphosphate) + H2O = 1D-myo-inositol 1,4,5-trisphosphate + a 1,2-diacyl-sn-glycerol + H(+)</text>
        <dbReference type="Rhea" id="RHEA:33179"/>
        <dbReference type="ChEBI" id="CHEBI:15377"/>
        <dbReference type="ChEBI" id="CHEBI:15378"/>
        <dbReference type="ChEBI" id="CHEBI:17815"/>
        <dbReference type="ChEBI" id="CHEBI:58456"/>
        <dbReference type="ChEBI" id="CHEBI:203600"/>
        <dbReference type="EC" id="3.1.4.11"/>
    </reaction>
</comment>
<dbReference type="InterPro" id="IPR053945">
    <property type="entry name" value="PLCB1-4-like_EFh"/>
</dbReference>
<feature type="coiled-coil region" evidence="15">
    <location>
        <begin position="1080"/>
        <end position="1141"/>
    </location>
</feature>
<dbReference type="RefSeq" id="XP_022251209.1">
    <property type="nucleotide sequence ID" value="XM_022395501.1"/>
</dbReference>
<feature type="compositionally biased region" description="Polar residues" evidence="16">
    <location>
        <begin position="419"/>
        <end position="432"/>
    </location>
</feature>
<dbReference type="PROSITE" id="PS50004">
    <property type="entry name" value="C2"/>
    <property type="match status" value="1"/>
</dbReference>